<dbReference type="PROSITE" id="PS51257">
    <property type="entry name" value="PROKAR_LIPOPROTEIN"/>
    <property type="match status" value="1"/>
</dbReference>
<name>A0A6H9YJE7_9ACTN</name>
<dbReference type="EMBL" id="WBMT01000027">
    <property type="protein sequence ID" value="KAB2341060.1"/>
    <property type="molecule type" value="Genomic_DNA"/>
</dbReference>
<reference evidence="2 3" key="1">
    <citation type="submission" date="2019-09" db="EMBL/GenBank/DDBJ databases">
        <title>Actinomadura physcomitrii sp. nov., a novel actinomycete isolated from moss [Physcomitrium sphaericum (Ludw) Fuernr].</title>
        <authorList>
            <person name="Zhuang X."/>
            <person name="Liu C."/>
        </authorList>
    </citation>
    <scope>NUCLEOTIDE SEQUENCE [LARGE SCALE GENOMIC DNA]</scope>
    <source>
        <strain evidence="2 3">HMC1</strain>
    </source>
</reference>
<feature type="compositionally biased region" description="Pro residues" evidence="1">
    <location>
        <begin position="41"/>
        <end position="55"/>
    </location>
</feature>
<evidence type="ECO:0000313" key="3">
    <source>
        <dbReference type="Proteomes" id="UP000468735"/>
    </source>
</evidence>
<gene>
    <name evidence="2" type="ORF">F8566_42975</name>
</gene>
<dbReference type="RefSeq" id="WP_151568990.1">
    <property type="nucleotide sequence ID" value="NZ_WBMT01000027.1"/>
</dbReference>
<evidence type="ECO:0000313" key="2">
    <source>
        <dbReference type="EMBL" id="KAB2341060.1"/>
    </source>
</evidence>
<organism evidence="2 3">
    <name type="scientific">Actinomadura rudentiformis</name>
    <dbReference type="NCBI Taxonomy" id="359158"/>
    <lineage>
        <taxon>Bacteria</taxon>
        <taxon>Bacillati</taxon>
        <taxon>Actinomycetota</taxon>
        <taxon>Actinomycetes</taxon>
        <taxon>Streptosporangiales</taxon>
        <taxon>Thermomonosporaceae</taxon>
        <taxon>Actinomadura</taxon>
    </lineage>
</organism>
<dbReference type="AlphaFoldDB" id="A0A6H9YJE7"/>
<accession>A0A6H9YJE7</accession>
<proteinExistence type="predicted"/>
<feature type="region of interest" description="Disordered" evidence="1">
    <location>
        <begin position="20"/>
        <end position="57"/>
    </location>
</feature>
<dbReference type="Proteomes" id="UP000468735">
    <property type="component" value="Unassembled WGS sequence"/>
</dbReference>
<keyword evidence="3" id="KW-1185">Reference proteome</keyword>
<feature type="region of interest" description="Disordered" evidence="1">
    <location>
        <begin position="85"/>
        <end position="109"/>
    </location>
</feature>
<sequence>MRFLPAAAAVTAVAAVLSGCGGPGQVGPRPAGNGAGLGIPAAPPSAGPVAPPGVPPTFIDRGPPYRLVNVAAALAGPALDPARRAQLSAEAQRTHAIARRRGTDVTLAR</sequence>
<protein>
    <submittedName>
        <fullName evidence="2">Uncharacterized protein</fullName>
    </submittedName>
</protein>
<comment type="caution">
    <text evidence="2">The sequence shown here is derived from an EMBL/GenBank/DDBJ whole genome shotgun (WGS) entry which is preliminary data.</text>
</comment>
<evidence type="ECO:0000256" key="1">
    <source>
        <dbReference type="SAM" id="MobiDB-lite"/>
    </source>
</evidence>